<gene>
    <name evidence="2" type="ORF">E8E12_007419</name>
</gene>
<accession>A0A9P4WWS2</accession>
<evidence type="ECO:0008006" key="4">
    <source>
        <dbReference type="Google" id="ProtNLM"/>
    </source>
</evidence>
<sequence length="217" mass="24027">MIANISWHLPLMVLLCSIVSSTDAWLFARVTASSVLTITDHVSATTTSASSLSLSSLALVVPVLEYEKVQAASWCSWGQGQQYKGYLMQCGVDYFHGGDLFDQWAKNIDDCVAMCNDTPDCKLISYQVETDDGLCGMNGKKSYVTRFVLGSQQSSNGCIYDYIFFFGLDSVNKDAVQECVTHNRSQTEPHNVFGSIALFDNGFFLFVYQVIFNDCIS</sequence>
<reference evidence="2" key="1">
    <citation type="submission" date="2019-04" db="EMBL/GenBank/DDBJ databases">
        <title>Sequencing of skin fungus with MAO and IRED activity.</title>
        <authorList>
            <person name="Marsaioli A.J."/>
            <person name="Bonatto J.M.C."/>
            <person name="Reis Junior O."/>
        </authorList>
    </citation>
    <scope>NUCLEOTIDE SEQUENCE</scope>
    <source>
        <strain evidence="2">28M1</strain>
    </source>
</reference>
<keyword evidence="1" id="KW-0732">Signal</keyword>
<protein>
    <recommendedName>
        <fullName evidence="4">Apple domain-containing protein</fullName>
    </recommendedName>
</protein>
<feature type="chain" id="PRO_5040277513" description="Apple domain-containing protein" evidence="1">
    <location>
        <begin position="25"/>
        <end position="217"/>
    </location>
</feature>
<name>A0A9P4WWS2_9PLEO</name>
<dbReference type="EMBL" id="SWKV01000010">
    <property type="protein sequence ID" value="KAF3044035.1"/>
    <property type="molecule type" value="Genomic_DNA"/>
</dbReference>
<evidence type="ECO:0000313" key="2">
    <source>
        <dbReference type="EMBL" id="KAF3044035.1"/>
    </source>
</evidence>
<organism evidence="2 3">
    <name type="scientific">Didymella heteroderae</name>
    <dbReference type="NCBI Taxonomy" id="1769908"/>
    <lineage>
        <taxon>Eukaryota</taxon>
        <taxon>Fungi</taxon>
        <taxon>Dikarya</taxon>
        <taxon>Ascomycota</taxon>
        <taxon>Pezizomycotina</taxon>
        <taxon>Dothideomycetes</taxon>
        <taxon>Pleosporomycetidae</taxon>
        <taxon>Pleosporales</taxon>
        <taxon>Pleosporineae</taxon>
        <taxon>Didymellaceae</taxon>
        <taxon>Didymella</taxon>
    </lineage>
</organism>
<dbReference type="Proteomes" id="UP000758155">
    <property type="component" value="Unassembled WGS sequence"/>
</dbReference>
<feature type="signal peptide" evidence="1">
    <location>
        <begin position="1"/>
        <end position="24"/>
    </location>
</feature>
<evidence type="ECO:0000256" key="1">
    <source>
        <dbReference type="SAM" id="SignalP"/>
    </source>
</evidence>
<keyword evidence="3" id="KW-1185">Reference proteome</keyword>
<dbReference type="OrthoDB" id="10618389at2759"/>
<proteinExistence type="predicted"/>
<dbReference type="AlphaFoldDB" id="A0A9P4WWS2"/>
<evidence type="ECO:0000313" key="3">
    <source>
        <dbReference type="Proteomes" id="UP000758155"/>
    </source>
</evidence>
<comment type="caution">
    <text evidence="2">The sequence shown here is derived from an EMBL/GenBank/DDBJ whole genome shotgun (WGS) entry which is preliminary data.</text>
</comment>